<comment type="caution">
    <text evidence="2">The sequence shown here is derived from an EMBL/GenBank/DDBJ whole genome shotgun (WGS) entry which is preliminary data.</text>
</comment>
<feature type="region of interest" description="Disordered" evidence="1">
    <location>
        <begin position="1"/>
        <end position="21"/>
    </location>
</feature>
<evidence type="ECO:0000256" key="1">
    <source>
        <dbReference type="SAM" id="MobiDB-lite"/>
    </source>
</evidence>
<gene>
    <name evidence="2" type="ORF">NDU88_009425</name>
</gene>
<evidence type="ECO:0000313" key="3">
    <source>
        <dbReference type="Proteomes" id="UP001066276"/>
    </source>
</evidence>
<sequence>MADCSPCQFDPVGSRRPPVPLPSSDQYCVRVIYVGPGPAYGNSGVAWHVRVLRNTTGDKGELTSSASLIYSDKCKADAELLRSIERRLCARLGFCG</sequence>
<dbReference type="AlphaFoldDB" id="A0AAV7RYD7"/>
<organism evidence="2 3">
    <name type="scientific">Pleurodeles waltl</name>
    <name type="common">Iberian ribbed newt</name>
    <dbReference type="NCBI Taxonomy" id="8319"/>
    <lineage>
        <taxon>Eukaryota</taxon>
        <taxon>Metazoa</taxon>
        <taxon>Chordata</taxon>
        <taxon>Craniata</taxon>
        <taxon>Vertebrata</taxon>
        <taxon>Euteleostomi</taxon>
        <taxon>Amphibia</taxon>
        <taxon>Batrachia</taxon>
        <taxon>Caudata</taxon>
        <taxon>Salamandroidea</taxon>
        <taxon>Salamandridae</taxon>
        <taxon>Pleurodelinae</taxon>
        <taxon>Pleurodeles</taxon>
    </lineage>
</organism>
<protein>
    <submittedName>
        <fullName evidence="2">Uncharacterized protein</fullName>
    </submittedName>
</protein>
<name>A0AAV7RYD7_PLEWA</name>
<keyword evidence="3" id="KW-1185">Reference proteome</keyword>
<accession>A0AAV7RYD7</accession>
<dbReference type="Proteomes" id="UP001066276">
    <property type="component" value="Chromosome 5"/>
</dbReference>
<evidence type="ECO:0000313" key="2">
    <source>
        <dbReference type="EMBL" id="KAJ1156707.1"/>
    </source>
</evidence>
<reference evidence="2" key="1">
    <citation type="journal article" date="2022" name="bioRxiv">
        <title>Sequencing and chromosome-scale assembly of the giantPleurodeles waltlgenome.</title>
        <authorList>
            <person name="Brown T."/>
            <person name="Elewa A."/>
            <person name="Iarovenko S."/>
            <person name="Subramanian E."/>
            <person name="Araus A.J."/>
            <person name="Petzold A."/>
            <person name="Susuki M."/>
            <person name="Suzuki K.-i.T."/>
            <person name="Hayashi T."/>
            <person name="Toyoda A."/>
            <person name="Oliveira C."/>
            <person name="Osipova E."/>
            <person name="Leigh N.D."/>
            <person name="Simon A."/>
            <person name="Yun M.H."/>
        </authorList>
    </citation>
    <scope>NUCLEOTIDE SEQUENCE</scope>
    <source>
        <strain evidence="2">20211129_DDA</strain>
        <tissue evidence="2">Liver</tissue>
    </source>
</reference>
<dbReference type="EMBL" id="JANPWB010000009">
    <property type="protein sequence ID" value="KAJ1156707.1"/>
    <property type="molecule type" value="Genomic_DNA"/>
</dbReference>
<proteinExistence type="predicted"/>